<dbReference type="Proteomes" id="UP001580407">
    <property type="component" value="Unassembled WGS sequence"/>
</dbReference>
<name>A0ABV5BDP8_9BACL</name>
<gene>
    <name evidence="1" type="ORF">ACE3NQ_23240</name>
</gene>
<keyword evidence="2" id="KW-1185">Reference proteome</keyword>
<proteinExistence type="predicted"/>
<dbReference type="EMBL" id="JBHILM010000031">
    <property type="protein sequence ID" value="MFB5683833.1"/>
    <property type="molecule type" value="Genomic_DNA"/>
</dbReference>
<dbReference type="Pfam" id="PF21820">
    <property type="entry name" value="DUF6886"/>
    <property type="match status" value="1"/>
</dbReference>
<comment type="caution">
    <text evidence="1">The sequence shown here is derived from an EMBL/GenBank/DDBJ whole genome shotgun (WGS) entry which is preliminary data.</text>
</comment>
<dbReference type="RefSeq" id="WP_375527560.1">
    <property type="nucleotide sequence ID" value="NZ_JBHILM010000031.1"/>
</dbReference>
<protein>
    <submittedName>
        <fullName evidence="1">DUF6886 family protein</fullName>
    </submittedName>
</protein>
<accession>A0ABV5BDP8</accession>
<evidence type="ECO:0000313" key="2">
    <source>
        <dbReference type="Proteomes" id="UP001580407"/>
    </source>
</evidence>
<reference evidence="1 2" key="1">
    <citation type="submission" date="2024-09" db="EMBL/GenBank/DDBJ databases">
        <authorList>
            <person name="Ruan L."/>
        </authorList>
    </citation>
    <scope>NUCLEOTIDE SEQUENCE [LARGE SCALE GENOMIC DNA]</scope>
    <source>
        <strain evidence="1 2">D33</strain>
    </source>
</reference>
<sequence>MGLRSGWSGLWMPRRKGITVPLTLISFSVHIEDTIRFSKRGCYKLTAVSFVRQPTQIKFFGLSSADVVITVEKDWYERIRNTTLYRYRFPNESFELFDEIAGYYISLRMQKADFKNFGVETALKGAESWRTNGEFHPIKRSGNSCLRRRQAN</sequence>
<dbReference type="InterPro" id="IPR049253">
    <property type="entry name" value="DUF6886"/>
</dbReference>
<evidence type="ECO:0000313" key="1">
    <source>
        <dbReference type="EMBL" id="MFB5683833.1"/>
    </source>
</evidence>
<organism evidence="1 2">
    <name type="scientific">Paenibacillus terreus</name>
    <dbReference type="NCBI Taxonomy" id="1387834"/>
    <lineage>
        <taxon>Bacteria</taxon>
        <taxon>Bacillati</taxon>
        <taxon>Bacillota</taxon>
        <taxon>Bacilli</taxon>
        <taxon>Bacillales</taxon>
        <taxon>Paenibacillaceae</taxon>
        <taxon>Paenibacillus</taxon>
    </lineage>
</organism>